<keyword evidence="1" id="KW-0732">Signal</keyword>
<proteinExistence type="predicted"/>
<reference evidence="2 3" key="1">
    <citation type="submission" date="2019-03" db="EMBL/GenBank/DDBJ databases">
        <title>Draft Genome Sequences of Six Type Strains of the Genus Massilia.</title>
        <authorList>
            <person name="Miess H."/>
            <person name="Frediansyhah A."/>
            <person name="Gross H."/>
        </authorList>
    </citation>
    <scope>NUCLEOTIDE SEQUENCE [LARGE SCALE GENOMIC DNA]</scope>
    <source>
        <strain evidence="2 3">DSM 17505</strain>
    </source>
</reference>
<gene>
    <name evidence="2" type="ORF">E1742_11600</name>
</gene>
<organism evidence="2 3">
    <name type="scientific">Pseudoduganella plicata</name>
    <dbReference type="NCBI Taxonomy" id="321984"/>
    <lineage>
        <taxon>Bacteria</taxon>
        <taxon>Pseudomonadati</taxon>
        <taxon>Pseudomonadota</taxon>
        <taxon>Betaproteobacteria</taxon>
        <taxon>Burkholderiales</taxon>
        <taxon>Oxalobacteraceae</taxon>
        <taxon>Telluria group</taxon>
        <taxon>Pseudoduganella</taxon>
    </lineage>
</organism>
<accession>A0ABX5S8N9</accession>
<keyword evidence="3" id="KW-1185">Reference proteome</keyword>
<evidence type="ECO:0000313" key="2">
    <source>
        <dbReference type="EMBL" id="QBQ36738.1"/>
    </source>
</evidence>
<feature type="chain" id="PRO_5046640636" evidence="1">
    <location>
        <begin position="23"/>
        <end position="180"/>
    </location>
</feature>
<evidence type="ECO:0000313" key="3">
    <source>
        <dbReference type="Proteomes" id="UP000294359"/>
    </source>
</evidence>
<feature type="signal peptide" evidence="1">
    <location>
        <begin position="1"/>
        <end position="22"/>
    </location>
</feature>
<evidence type="ECO:0000256" key="1">
    <source>
        <dbReference type="SAM" id="SignalP"/>
    </source>
</evidence>
<protein>
    <submittedName>
        <fullName evidence="2">Uncharacterized protein</fullName>
    </submittedName>
</protein>
<sequence length="180" mass="19884">MKNVIQLTIFLTCLGWVPTLSAASTKTEAVKAVPDETALAATRALRKLESKIEVGVTRTKYAEELADVDFAITEFEESDFGKKVPKAVLAYKLALDNHRQAARAWQLYIAAGPRYQFIGDGLSKLLTKYCPLQEETLLTLPERALDPCLADIWKRAEELSAEGRSLIAESRQKGVKSGGR</sequence>
<name>A0ABX5S8N9_9BURK</name>
<dbReference type="EMBL" id="CP038026">
    <property type="protein sequence ID" value="QBQ36738.1"/>
    <property type="molecule type" value="Genomic_DNA"/>
</dbReference>
<dbReference type="Proteomes" id="UP000294359">
    <property type="component" value="Chromosome"/>
</dbReference>